<organism evidence="7 8">
    <name type="scientific">Beggiatoa alba B18LD</name>
    <dbReference type="NCBI Taxonomy" id="395493"/>
    <lineage>
        <taxon>Bacteria</taxon>
        <taxon>Pseudomonadati</taxon>
        <taxon>Pseudomonadota</taxon>
        <taxon>Gammaproteobacteria</taxon>
        <taxon>Thiotrichales</taxon>
        <taxon>Thiotrichaceae</taxon>
        <taxon>Beggiatoa</taxon>
    </lineage>
</organism>
<evidence type="ECO:0000256" key="1">
    <source>
        <dbReference type="ARBA" id="ARBA00004141"/>
    </source>
</evidence>
<accession>I3CIX4</accession>
<reference evidence="7 8" key="1">
    <citation type="submission" date="2011-11" db="EMBL/GenBank/DDBJ databases">
        <title>Improved High-Quality Draft sequence of Beggiatoa alba B18lD.</title>
        <authorList>
            <consortium name="US DOE Joint Genome Institute"/>
            <person name="Lucas S."/>
            <person name="Han J."/>
            <person name="Lapidus A."/>
            <person name="Cheng J.-F."/>
            <person name="Goodwin L."/>
            <person name="Pitluck S."/>
            <person name="Peters L."/>
            <person name="Mikhailova N."/>
            <person name="Held B."/>
            <person name="Detter J.C."/>
            <person name="Han C."/>
            <person name="Tapia R."/>
            <person name="Land M."/>
            <person name="Hauser L."/>
            <person name="Kyrpides N."/>
            <person name="Ivanova N."/>
            <person name="Pagani I."/>
            <person name="Samuel K."/>
            <person name="Teske A."/>
            <person name="Mueller J."/>
            <person name="Woyke T."/>
        </authorList>
    </citation>
    <scope>NUCLEOTIDE SEQUENCE [LARGE SCALE GENOMIC DNA]</scope>
    <source>
        <strain evidence="7 8">B18LD</strain>
    </source>
</reference>
<keyword evidence="3 5" id="KW-1133">Transmembrane helix</keyword>
<dbReference type="AlphaFoldDB" id="I3CIX4"/>
<keyword evidence="8" id="KW-1185">Reference proteome</keyword>
<dbReference type="SUPFAM" id="SSF144091">
    <property type="entry name" value="Rhomboid-like"/>
    <property type="match status" value="1"/>
</dbReference>
<dbReference type="Proteomes" id="UP000005744">
    <property type="component" value="Unassembled WGS sequence"/>
</dbReference>
<dbReference type="STRING" id="395493.BegalDRAFT_2726"/>
<keyword evidence="4 5" id="KW-0472">Membrane</keyword>
<evidence type="ECO:0000313" key="7">
    <source>
        <dbReference type="EMBL" id="EIJ43567.1"/>
    </source>
</evidence>
<feature type="transmembrane region" description="Helical" evidence="5">
    <location>
        <begin position="112"/>
        <end position="132"/>
    </location>
</feature>
<evidence type="ECO:0000313" key="8">
    <source>
        <dbReference type="Proteomes" id="UP000005744"/>
    </source>
</evidence>
<dbReference type="eggNOG" id="COG0705">
    <property type="taxonomic scope" value="Bacteria"/>
</dbReference>
<sequence length="195" mass="21943">MLDNIALQPQQRYNGVFTLIIINLGFYILDHILQLPLERLYLNHHHPEWYQFVTSLFCHASWQHLSGNLFFLYLFGKLIEEQEGASGVVISYLICGIGANIMSWLLQSGYFSSLGASGAVFGLFSVSVLIRLSWDWRRLLEVLILGQFVLIQVIQETQQLGQADGINRVAHLGGAFIGVLLVLSLLHITKNTGTK</sequence>
<dbReference type="OrthoDB" id="9814037at2"/>
<dbReference type="PANTHER" id="PTHR43066:SF5">
    <property type="entry name" value="RHOMBOID-LIKE PROTEIN 11, CHLOROPLASTIC-RELATED"/>
    <property type="match status" value="1"/>
</dbReference>
<dbReference type="EMBL" id="JH600070">
    <property type="protein sequence ID" value="EIJ43567.1"/>
    <property type="molecule type" value="Genomic_DNA"/>
</dbReference>
<dbReference type="RefSeq" id="WP_002690848.1">
    <property type="nucleotide sequence ID" value="NZ_JH600070.1"/>
</dbReference>
<dbReference type="Pfam" id="PF01694">
    <property type="entry name" value="Rhomboid"/>
    <property type="match status" value="1"/>
</dbReference>
<dbReference type="InterPro" id="IPR022764">
    <property type="entry name" value="Peptidase_S54_rhomboid_dom"/>
</dbReference>
<evidence type="ECO:0000256" key="3">
    <source>
        <dbReference type="ARBA" id="ARBA00022989"/>
    </source>
</evidence>
<feature type="transmembrane region" description="Helical" evidence="5">
    <location>
        <begin position="12"/>
        <end position="29"/>
    </location>
</feature>
<dbReference type="InterPro" id="IPR035952">
    <property type="entry name" value="Rhomboid-like_sf"/>
</dbReference>
<keyword evidence="2 5" id="KW-0812">Transmembrane</keyword>
<dbReference type="PANTHER" id="PTHR43066">
    <property type="entry name" value="RHOMBOID-RELATED PROTEIN"/>
    <property type="match status" value="1"/>
</dbReference>
<dbReference type="Gene3D" id="1.20.1540.10">
    <property type="entry name" value="Rhomboid-like"/>
    <property type="match status" value="1"/>
</dbReference>
<feature type="transmembrane region" description="Helical" evidence="5">
    <location>
        <begin position="49"/>
        <end position="75"/>
    </location>
</feature>
<dbReference type="FunFam" id="1.20.1540.10:FF:000013">
    <property type="entry name" value="Rhomboid protease aarA"/>
    <property type="match status" value="1"/>
</dbReference>
<evidence type="ECO:0000256" key="5">
    <source>
        <dbReference type="SAM" id="Phobius"/>
    </source>
</evidence>
<dbReference type="GO" id="GO:0016020">
    <property type="term" value="C:membrane"/>
    <property type="evidence" value="ECO:0007669"/>
    <property type="project" value="UniProtKB-SubCell"/>
</dbReference>
<feature type="transmembrane region" description="Helical" evidence="5">
    <location>
        <begin position="169"/>
        <end position="188"/>
    </location>
</feature>
<protein>
    <submittedName>
        <fullName evidence="7">Putative membrane protein</fullName>
    </submittedName>
</protein>
<feature type="transmembrane region" description="Helical" evidence="5">
    <location>
        <begin position="87"/>
        <end position="106"/>
    </location>
</feature>
<gene>
    <name evidence="7" type="ORF">BegalDRAFT_2726</name>
</gene>
<evidence type="ECO:0000256" key="4">
    <source>
        <dbReference type="ARBA" id="ARBA00023136"/>
    </source>
</evidence>
<feature type="domain" description="Peptidase S54 rhomboid" evidence="6">
    <location>
        <begin position="47"/>
        <end position="186"/>
    </location>
</feature>
<comment type="subcellular location">
    <subcellularLocation>
        <location evidence="1">Membrane</location>
        <topology evidence="1">Multi-pass membrane protein</topology>
    </subcellularLocation>
</comment>
<name>I3CIX4_9GAMM</name>
<dbReference type="GO" id="GO:0004252">
    <property type="term" value="F:serine-type endopeptidase activity"/>
    <property type="evidence" value="ECO:0007669"/>
    <property type="project" value="InterPro"/>
</dbReference>
<dbReference type="HOGENOM" id="CLU_055068_0_0_6"/>
<proteinExistence type="predicted"/>
<evidence type="ECO:0000259" key="6">
    <source>
        <dbReference type="Pfam" id="PF01694"/>
    </source>
</evidence>
<feature type="transmembrane region" description="Helical" evidence="5">
    <location>
        <begin position="139"/>
        <end position="157"/>
    </location>
</feature>
<evidence type="ECO:0000256" key="2">
    <source>
        <dbReference type="ARBA" id="ARBA00022692"/>
    </source>
</evidence>